<keyword evidence="2" id="KW-1185">Reference proteome</keyword>
<sequence>MSWTVAFQGWIWMEVAESEIVIYLRENPAQEALPWLKVT</sequence>
<reference evidence="1 2" key="1">
    <citation type="submission" date="2018-03" db="EMBL/GenBank/DDBJ databases">
        <title>Genomic Encyclopedia of Type Strains, Phase III (KMG-III): the genomes of soil and plant-associated and newly described type strains.</title>
        <authorList>
            <person name="Whitman W."/>
        </authorList>
    </citation>
    <scope>NUCLEOTIDE SEQUENCE [LARGE SCALE GENOMIC DNA]</scope>
    <source>
        <strain evidence="1 2">CGMCC 1.07653</strain>
    </source>
</reference>
<accession>A0A2P8HQJ4</accession>
<evidence type="ECO:0000313" key="2">
    <source>
        <dbReference type="Proteomes" id="UP000242310"/>
    </source>
</evidence>
<organism evidence="1 2">
    <name type="scientific">Salsuginibacillus halophilus</name>
    <dbReference type="NCBI Taxonomy" id="517424"/>
    <lineage>
        <taxon>Bacteria</taxon>
        <taxon>Bacillati</taxon>
        <taxon>Bacillota</taxon>
        <taxon>Bacilli</taxon>
        <taxon>Bacillales</taxon>
        <taxon>Bacillaceae</taxon>
        <taxon>Salsuginibacillus</taxon>
    </lineage>
</organism>
<dbReference type="EMBL" id="PYAV01000004">
    <property type="protein sequence ID" value="PSL48486.1"/>
    <property type="molecule type" value="Genomic_DNA"/>
</dbReference>
<gene>
    <name evidence="1" type="ORF">B0H94_10486</name>
</gene>
<dbReference type="Proteomes" id="UP000242310">
    <property type="component" value="Unassembled WGS sequence"/>
</dbReference>
<protein>
    <submittedName>
        <fullName evidence="1">Uncharacterized protein</fullName>
    </submittedName>
</protein>
<comment type="caution">
    <text evidence="1">The sequence shown here is derived from an EMBL/GenBank/DDBJ whole genome shotgun (WGS) entry which is preliminary data.</text>
</comment>
<evidence type="ECO:0000313" key="1">
    <source>
        <dbReference type="EMBL" id="PSL48486.1"/>
    </source>
</evidence>
<proteinExistence type="predicted"/>
<name>A0A2P8HQJ4_9BACI</name>
<dbReference type="AlphaFoldDB" id="A0A2P8HQJ4"/>